<dbReference type="EMBL" id="CM002289">
    <property type="protein sequence ID" value="ESW32147.1"/>
    <property type="molecule type" value="Genomic_DNA"/>
</dbReference>
<evidence type="ECO:0000313" key="3">
    <source>
        <dbReference type="Proteomes" id="UP000000226"/>
    </source>
</evidence>
<reference evidence="3" key="1">
    <citation type="journal article" date="2014" name="Nat. Genet.">
        <title>A reference genome for common bean and genome-wide analysis of dual domestications.</title>
        <authorList>
            <person name="Schmutz J."/>
            <person name="McClean P.E."/>
            <person name="Mamidi S."/>
            <person name="Wu G.A."/>
            <person name="Cannon S.B."/>
            <person name="Grimwood J."/>
            <person name="Jenkins J."/>
            <person name="Shu S."/>
            <person name="Song Q."/>
            <person name="Chavarro C."/>
            <person name="Torres-Torres M."/>
            <person name="Geffroy V."/>
            <person name="Moghaddam S.M."/>
            <person name="Gao D."/>
            <person name="Abernathy B."/>
            <person name="Barry K."/>
            <person name="Blair M."/>
            <person name="Brick M.A."/>
            <person name="Chovatia M."/>
            <person name="Gepts P."/>
            <person name="Goodstein D.M."/>
            <person name="Gonzales M."/>
            <person name="Hellsten U."/>
            <person name="Hyten D.L."/>
            <person name="Jia G."/>
            <person name="Kelly J.D."/>
            <person name="Kudrna D."/>
            <person name="Lee R."/>
            <person name="Richard M.M."/>
            <person name="Miklas P.N."/>
            <person name="Osorno J.M."/>
            <person name="Rodrigues J."/>
            <person name="Thareau V."/>
            <person name="Urrea C.A."/>
            <person name="Wang M."/>
            <person name="Yu Y."/>
            <person name="Zhang M."/>
            <person name="Wing R.A."/>
            <person name="Cregan P.B."/>
            <person name="Rokhsar D.S."/>
            <person name="Jackson S.A."/>
        </authorList>
    </citation>
    <scope>NUCLEOTIDE SEQUENCE [LARGE SCALE GENOMIC DNA]</scope>
    <source>
        <strain evidence="3">cv. G19833</strain>
    </source>
</reference>
<proteinExistence type="predicted"/>
<sequence length="232" mass="26870">MPLLYFVDPLHEINLVHIRWRKKCEKKGSDMIEYNMIRKHCSILNPTKKKEIPCLFSDGTQRKSMHVFFYIRTTYSQTLQIITNYQTKQLTKKHHTLPPMASAQCNRTTQQTYQQNYQQKNQHPSFGQKVSELFKGHHNHPNEVKHTTQCSSQAKLHSHSGHPTTKTATQCSCNKTLTNTKIQDTTNKKGQKKGLVQNIKNRFSERDGSSSSSSESESDSESDNENCRKRKD</sequence>
<dbReference type="Proteomes" id="UP000000226">
    <property type="component" value="Chromosome 2"/>
</dbReference>
<protein>
    <submittedName>
        <fullName evidence="2">Uncharacterized protein</fullName>
    </submittedName>
</protein>
<dbReference type="Gramene" id="ESW32147">
    <property type="protein sequence ID" value="ESW32147"/>
    <property type="gene ID" value="PHAVU_002G297200g"/>
</dbReference>
<feature type="region of interest" description="Disordered" evidence="1">
    <location>
        <begin position="137"/>
        <end position="169"/>
    </location>
</feature>
<feature type="region of interest" description="Disordered" evidence="1">
    <location>
        <begin position="184"/>
        <end position="232"/>
    </location>
</feature>
<keyword evidence="3" id="KW-1185">Reference proteome</keyword>
<dbReference type="AlphaFoldDB" id="V7CPN7"/>
<dbReference type="OrthoDB" id="1433918at2759"/>
<gene>
    <name evidence="2" type="ORF">PHAVU_002G297200g</name>
</gene>
<evidence type="ECO:0000256" key="1">
    <source>
        <dbReference type="SAM" id="MobiDB-lite"/>
    </source>
</evidence>
<feature type="compositionally biased region" description="Polar residues" evidence="1">
    <location>
        <begin position="147"/>
        <end position="169"/>
    </location>
</feature>
<name>V7CPN7_PHAVU</name>
<evidence type="ECO:0000313" key="2">
    <source>
        <dbReference type="EMBL" id="ESW32147.1"/>
    </source>
</evidence>
<accession>V7CPN7</accession>
<organism evidence="2 3">
    <name type="scientific">Phaseolus vulgaris</name>
    <name type="common">Kidney bean</name>
    <name type="synonym">French bean</name>
    <dbReference type="NCBI Taxonomy" id="3885"/>
    <lineage>
        <taxon>Eukaryota</taxon>
        <taxon>Viridiplantae</taxon>
        <taxon>Streptophyta</taxon>
        <taxon>Embryophyta</taxon>
        <taxon>Tracheophyta</taxon>
        <taxon>Spermatophyta</taxon>
        <taxon>Magnoliopsida</taxon>
        <taxon>eudicotyledons</taxon>
        <taxon>Gunneridae</taxon>
        <taxon>Pentapetalae</taxon>
        <taxon>rosids</taxon>
        <taxon>fabids</taxon>
        <taxon>Fabales</taxon>
        <taxon>Fabaceae</taxon>
        <taxon>Papilionoideae</taxon>
        <taxon>50 kb inversion clade</taxon>
        <taxon>NPAAA clade</taxon>
        <taxon>indigoferoid/millettioid clade</taxon>
        <taxon>Phaseoleae</taxon>
        <taxon>Phaseolus</taxon>
    </lineage>
</organism>
<feature type="compositionally biased region" description="Basic and acidic residues" evidence="1">
    <location>
        <begin position="137"/>
        <end position="146"/>
    </location>
</feature>